<proteinExistence type="predicted"/>
<reference evidence="4 5" key="1">
    <citation type="submission" date="2024-01" db="EMBL/GenBank/DDBJ databases">
        <title>The complete chloroplast genome sequence of Lithospermum erythrorhizon: insights into the phylogenetic relationship among Boraginaceae species and the maternal lineages of purple gromwells.</title>
        <authorList>
            <person name="Okada T."/>
            <person name="Watanabe K."/>
        </authorList>
    </citation>
    <scope>NUCLEOTIDE SEQUENCE [LARGE SCALE GENOMIC DNA]</scope>
</reference>
<keyword evidence="1" id="KW-0175">Coiled coil</keyword>
<dbReference type="PANTHER" id="PTHR35766">
    <property type="entry name" value="OS08G0543600 PROTEIN"/>
    <property type="match status" value="1"/>
</dbReference>
<dbReference type="PANTHER" id="PTHR35766:SF1">
    <property type="entry name" value="OS08G0543600 PROTEIN"/>
    <property type="match status" value="1"/>
</dbReference>
<feature type="region of interest" description="Disordered" evidence="2">
    <location>
        <begin position="13"/>
        <end position="46"/>
    </location>
</feature>
<feature type="compositionally biased region" description="Polar residues" evidence="2">
    <location>
        <begin position="299"/>
        <end position="332"/>
    </location>
</feature>
<dbReference type="EMBL" id="BAABME010005152">
    <property type="protein sequence ID" value="GAA0164773.1"/>
    <property type="molecule type" value="Genomic_DNA"/>
</dbReference>
<keyword evidence="5" id="KW-1185">Reference proteome</keyword>
<name>A0AAV3QNU6_LITER</name>
<gene>
    <name evidence="4" type="ORF">LIER_20328</name>
</gene>
<feature type="region of interest" description="Disordered" evidence="2">
    <location>
        <begin position="754"/>
        <end position="778"/>
    </location>
</feature>
<dbReference type="InterPro" id="IPR056142">
    <property type="entry name" value="DUF7725"/>
</dbReference>
<evidence type="ECO:0000259" key="3">
    <source>
        <dbReference type="Pfam" id="PF24851"/>
    </source>
</evidence>
<accession>A0AAV3QNU6</accession>
<feature type="compositionally biased region" description="Polar residues" evidence="2">
    <location>
        <begin position="766"/>
        <end position="778"/>
    </location>
</feature>
<dbReference type="Pfam" id="PF24851">
    <property type="entry name" value="DUF7725"/>
    <property type="match status" value="1"/>
</dbReference>
<feature type="domain" description="DUF7725" evidence="3">
    <location>
        <begin position="595"/>
        <end position="666"/>
    </location>
</feature>
<protein>
    <recommendedName>
        <fullName evidence="3">DUF7725 domain-containing protein</fullName>
    </recommendedName>
</protein>
<dbReference type="Proteomes" id="UP001454036">
    <property type="component" value="Unassembled WGS sequence"/>
</dbReference>
<feature type="region of interest" description="Disordered" evidence="2">
    <location>
        <begin position="292"/>
        <end position="332"/>
    </location>
</feature>
<evidence type="ECO:0000313" key="5">
    <source>
        <dbReference type="Proteomes" id="UP001454036"/>
    </source>
</evidence>
<feature type="coiled-coil region" evidence="1">
    <location>
        <begin position="106"/>
        <end position="213"/>
    </location>
</feature>
<dbReference type="AlphaFoldDB" id="A0AAV3QNU6"/>
<comment type="caution">
    <text evidence="4">The sequence shown here is derived from an EMBL/GenBank/DDBJ whole genome shotgun (WGS) entry which is preliminary data.</text>
</comment>
<organism evidence="4 5">
    <name type="scientific">Lithospermum erythrorhizon</name>
    <name type="common">Purple gromwell</name>
    <name type="synonym">Lithospermum officinale var. erythrorhizon</name>
    <dbReference type="NCBI Taxonomy" id="34254"/>
    <lineage>
        <taxon>Eukaryota</taxon>
        <taxon>Viridiplantae</taxon>
        <taxon>Streptophyta</taxon>
        <taxon>Embryophyta</taxon>
        <taxon>Tracheophyta</taxon>
        <taxon>Spermatophyta</taxon>
        <taxon>Magnoliopsida</taxon>
        <taxon>eudicotyledons</taxon>
        <taxon>Gunneridae</taxon>
        <taxon>Pentapetalae</taxon>
        <taxon>asterids</taxon>
        <taxon>lamiids</taxon>
        <taxon>Boraginales</taxon>
        <taxon>Boraginaceae</taxon>
        <taxon>Boraginoideae</taxon>
        <taxon>Lithospermeae</taxon>
        <taxon>Lithospermum</taxon>
    </lineage>
</organism>
<evidence type="ECO:0000256" key="2">
    <source>
        <dbReference type="SAM" id="MobiDB-lite"/>
    </source>
</evidence>
<sequence length="824" mass="91297">MAAVAAGGAARGGVALPVSSSSQFTHRERQSGRNSTNGVNQGREPADFSYHSVTIDDNVDDNLLRQKLHDVGKQREELQLIEIELRAQFLARSEIVDMQNTFDAQMKEHATAKAKLQEQLRERDQKIAELEKRMEEKEREMHVLRLDTKAAWAKEDLLREQSLELQTYRRERDSSEAERAQYIKQIHDLQEHIQEKERQFSELQEQNRIAQETIVFKDEQLREAQNWISRVQEMDALQSSSHHTLQAELRERTELYNQLWLGCRQQYGEMERLHLYIQQLQIELTEAREKNGIFPDTSAGGQTNSREPPQLEQKSGGQVDSSGNVSGDNHNVARNNVAENSSLVSMGTQDNHSIGVQMAPSSLLGLPSYTPAGQMAPLHPFVIHQQVPSNIPQTHFSHVHPVPAIQEWQEKQTPSESVPTYNQYPLQNGPGLSRSESNYGYETSVNGHIIPPDYLDASYSQSMESNNKVSSLNERREVFEAIDKSYSVSTQIQETNQQISSQFHEALGLNIHEHNGENKEKNLNHLANHRVEPQGLINEESGADTTKLSSSETSAHAVNFSNVSMNDGSAVIVPEVFSSSGKRSHHVGKLAETPLLDEKPLLACIVRTIPHGSGGRIRISSTLPNRLGKMLAPLHWHDYKKKYGKLEEFVAGHPELFVIEGDYIQLKEGAKEIIAATAAAAKVAAATAGITSHSQHLPSVAVTPMAQSHRLKILPTESISSGKTNNPSHSPAMQNRLRKGNSFHFAGAASNAKILSKPKDRLEPNGSESRSIYSAGLNGTSGTNTYLKELGASPSKVSANGRVAANVIGRQQGRAIGPATTSGR</sequence>
<evidence type="ECO:0000256" key="1">
    <source>
        <dbReference type="SAM" id="Coils"/>
    </source>
</evidence>
<evidence type="ECO:0000313" key="4">
    <source>
        <dbReference type="EMBL" id="GAA0164773.1"/>
    </source>
</evidence>